<dbReference type="AlphaFoldDB" id="A0A8I0TVN4"/>
<dbReference type="Proteomes" id="UP000629287">
    <property type="component" value="Unassembled WGS sequence"/>
</dbReference>
<gene>
    <name evidence="2" type="ORF">H4687_008083</name>
</gene>
<evidence type="ECO:0000313" key="3">
    <source>
        <dbReference type="Proteomes" id="UP000629287"/>
    </source>
</evidence>
<organism evidence="2 3">
    <name type="scientific">Streptomyces stelliscabiei</name>
    <dbReference type="NCBI Taxonomy" id="146820"/>
    <lineage>
        <taxon>Bacteria</taxon>
        <taxon>Bacillati</taxon>
        <taxon>Actinomycetota</taxon>
        <taxon>Actinomycetes</taxon>
        <taxon>Kitasatosporales</taxon>
        <taxon>Streptomycetaceae</taxon>
        <taxon>Streptomyces</taxon>
    </lineage>
</organism>
<proteinExistence type="predicted"/>
<reference evidence="2 3" key="1">
    <citation type="submission" date="2020-10" db="EMBL/GenBank/DDBJ databases">
        <title>Sequencing the genomes of 1000 actinobacteria strains.</title>
        <authorList>
            <person name="Klenk H.-P."/>
        </authorList>
    </citation>
    <scope>NUCLEOTIDE SEQUENCE [LARGE SCALE GENOMIC DNA]</scope>
    <source>
        <strain evidence="2 3">DSM 41803</strain>
    </source>
</reference>
<dbReference type="EMBL" id="JADBGF010000001">
    <property type="protein sequence ID" value="MBE1601954.1"/>
    <property type="molecule type" value="Genomic_DNA"/>
</dbReference>
<protein>
    <submittedName>
        <fullName evidence="2">Uncharacterized protein</fullName>
    </submittedName>
</protein>
<feature type="compositionally biased region" description="Basic residues" evidence="1">
    <location>
        <begin position="78"/>
        <end position="87"/>
    </location>
</feature>
<keyword evidence="3" id="KW-1185">Reference proteome</keyword>
<comment type="caution">
    <text evidence="2">The sequence shown here is derived from an EMBL/GenBank/DDBJ whole genome shotgun (WGS) entry which is preliminary data.</text>
</comment>
<evidence type="ECO:0000313" key="2">
    <source>
        <dbReference type="EMBL" id="MBE1601954.1"/>
    </source>
</evidence>
<feature type="region of interest" description="Disordered" evidence="1">
    <location>
        <begin position="60"/>
        <end position="87"/>
    </location>
</feature>
<accession>A0A8I0TVN4</accession>
<sequence length="87" mass="9565">MTMTPPPFDPELAAALEAIKDLVPRGLTMDDIPAMRQGPGIALMAQLDLTVDGFEVEDRLVPGPEGSRRSRCSSAARPRPRHRVRCR</sequence>
<evidence type="ECO:0000256" key="1">
    <source>
        <dbReference type="SAM" id="MobiDB-lite"/>
    </source>
</evidence>
<name>A0A8I0TVN4_9ACTN</name>